<evidence type="ECO:0000313" key="9">
    <source>
        <dbReference type="EMBL" id="MFE4108000.1"/>
    </source>
</evidence>
<dbReference type="PANTHER" id="PTHR23517:SF2">
    <property type="entry name" value="MULTIDRUG RESISTANCE PROTEIN MDTH"/>
    <property type="match status" value="1"/>
</dbReference>
<evidence type="ECO:0000256" key="3">
    <source>
        <dbReference type="ARBA" id="ARBA00022475"/>
    </source>
</evidence>
<evidence type="ECO:0000256" key="7">
    <source>
        <dbReference type="SAM" id="Phobius"/>
    </source>
</evidence>
<evidence type="ECO:0000256" key="4">
    <source>
        <dbReference type="ARBA" id="ARBA00022692"/>
    </source>
</evidence>
<dbReference type="EMBL" id="JBHZOL010000097">
    <property type="protein sequence ID" value="MFE4108000.1"/>
    <property type="molecule type" value="Genomic_DNA"/>
</dbReference>
<dbReference type="PROSITE" id="PS50850">
    <property type="entry name" value="MFS"/>
    <property type="match status" value="1"/>
</dbReference>
<dbReference type="RefSeq" id="WP_377967288.1">
    <property type="nucleotide sequence ID" value="NZ_JBHZOL010000097.1"/>
</dbReference>
<feature type="transmembrane region" description="Helical" evidence="7">
    <location>
        <begin position="365"/>
        <end position="387"/>
    </location>
</feature>
<sequence length="435" mass="46340">MGQTEPSHQPPLKFLAWLPELKREVWILAAGQLLLFIGQGFTLVYAAIYFVNTLGFSPTQVGLALGSGGISGTLGRFWAGNAIDSPRFGRRVTLLVAAAIAALGSFCLAFASTFALLVAGNLLLGLGISLYWPATLAVTTDLTPAAHLTEAMALTRLADNLGLGLGAFIAGQYIAWGGDYPVLFICKGLAYLVFALVIFGAIAETHPRHPPSPHLWQNWAAALRDRCFITYLLANLFFTTYAAQLSSTLPLYLANFLPGGNTETGFSEQVISYFFVWHALLKIGLQLPITRWLRAVPQVNILLGSLGLWSISFCFIWLAGVVSVNSLGVVLVAFASVAFAEILYAPSASALVGNLAPERLRGVYFSLESECWAIGFLVGPAVGGWALDQPNQIGLNFWLMLVGSAAIAGGLLLRLRQQLAAPAAAVDGVEPAGEA</sequence>
<evidence type="ECO:0000313" key="10">
    <source>
        <dbReference type="Proteomes" id="UP001600165"/>
    </source>
</evidence>
<dbReference type="PANTHER" id="PTHR23517">
    <property type="entry name" value="RESISTANCE PROTEIN MDTM, PUTATIVE-RELATED-RELATED"/>
    <property type="match status" value="1"/>
</dbReference>
<evidence type="ECO:0000256" key="2">
    <source>
        <dbReference type="ARBA" id="ARBA00022448"/>
    </source>
</evidence>
<feature type="domain" description="Major facilitator superfamily (MFS) profile" evidence="8">
    <location>
        <begin position="24"/>
        <end position="421"/>
    </location>
</feature>
<dbReference type="InterPro" id="IPR050171">
    <property type="entry name" value="MFS_Transporters"/>
</dbReference>
<keyword evidence="5 7" id="KW-1133">Transmembrane helix</keyword>
<protein>
    <submittedName>
        <fullName evidence="9">MFS transporter</fullName>
    </submittedName>
</protein>
<comment type="caution">
    <text evidence="9">The sequence shown here is derived from an EMBL/GenBank/DDBJ whole genome shotgun (WGS) entry which is preliminary data.</text>
</comment>
<feature type="transmembrane region" description="Helical" evidence="7">
    <location>
        <begin position="25"/>
        <end position="49"/>
    </location>
</feature>
<proteinExistence type="predicted"/>
<keyword evidence="3" id="KW-1003">Cell membrane</keyword>
<feature type="transmembrane region" description="Helical" evidence="7">
    <location>
        <begin position="122"/>
        <end position="145"/>
    </location>
</feature>
<keyword evidence="2" id="KW-0813">Transport</keyword>
<evidence type="ECO:0000256" key="5">
    <source>
        <dbReference type="ARBA" id="ARBA00022989"/>
    </source>
</evidence>
<dbReference type="Pfam" id="PF07690">
    <property type="entry name" value="MFS_1"/>
    <property type="match status" value="2"/>
</dbReference>
<dbReference type="SUPFAM" id="SSF103473">
    <property type="entry name" value="MFS general substrate transporter"/>
    <property type="match status" value="1"/>
</dbReference>
<keyword evidence="4 7" id="KW-0812">Transmembrane</keyword>
<gene>
    <name evidence="9" type="ORF">ACFVKH_17075</name>
</gene>
<feature type="transmembrane region" description="Helical" evidence="7">
    <location>
        <begin position="92"/>
        <end position="116"/>
    </location>
</feature>
<evidence type="ECO:0000256" key="6">
    <source>
        <dbReference type="ARBA" id="ARBA00023136"/>
    </source>
</evidence>
<feature type="transmembrane region" description="Helical" evidence="7">
    <location>
        <begin position="228"/>
        <end position="250"/>
    </location>
</feature>
<name>A0ABW6IK86_9CYAN</name>
<dbReference type="Gene3D" id="1.20.1250.20">
    <property type="entry name" value="MFS general substrate transporter like domains"/>
    <property type="match status" value="1"/>
</dbReference>
<dbReference type="InterPro" id="IPR036259">
    <property type="entry name" value="MFS_trans_sf"/>
</dbReference>
<feature type="transmembrane region" description="Helical" evidence="7">
    <location>
        <begin position="61"/>
        <end position="80"/>
    </location>
</feature>
<feature type="transmembrane region" description="Helical" evidence="7">
    <location>
        <begin position="301"/>
        <end position="320"/>
    </location>
</feature>
<keyword evidence="6 7" id="KW-0472">Membrane</keyword>
<accession>A0ABW6IK86</accession>
<feature type="transmembrane region" description="Helical" evidence="7">
    <location>
        <begin position="182"/>
        <end position="203"/>
    </location>
</feature>
<comment type="subcellular location">
    <subcellularLocation>
        <location evidence="1">Cell membrane</location>
        <topology evidence="1">Multi-pass membrane protein</topology>
    </subcellularLocation>
</comment>
<feature type="transmembrane region" description="Helical" evidence="7">
    <location>
        <begin position="270"/>
        <end position="289"/>
    </location>
</feature>
<feature type="transmembrane region" description="Helical" evidence="7">
    <location>
        <begin position="393"/>
        <end position="413"/>
    </location>
</feature>
<keyword evidence="10" id="KW-1185">Reference proteome</keyword>
<evidence type="ECO:0000259" key="8">
    <source>
        <dbReference type="PROSITE" id="PS50850"/>
    </source>
</evidence>
<evidence type="ECO:0000256" key="1">
    <source>
        <dbReference type="ARBA" id="ARBA00004651"/>
    </source>
</evidence>
<feature type="transmembrane region" description="Helical" evidence="7">
    <location>
        <begin position="326"/>
        <end position="344"/>
    </location>
</feature>
<dbReference type="InterPro" id="IPR020846">
    <property type="entry name" value="MFS_dom"/>
</dbReference>
<dbReference type="InterPro" id="IPR011701">
    <property type="entry name" value="MFS"/>
</dbReference>
<feature type="transmembrane region" description="Helical" evidence="7">
    <location>
        <begin position="157"/>
        <end position="176"/>
    </location>
</feature>
<organism evidence="9 10">
    <name type="scientific">Almyronema epifaneia S1</name>
    <dbReference type="NCBI Taxonomy" id="2991925"/>
    <lineage>
        <taxon>Bacteria</taxon>
        <taxon>Bacillati</taxon>
        <taxon>Cyanobacteriota</taxon>
        <taxon>Cyanophyceae</taxon>
        <taxon>Nodosilineales</taxon>
        <taxon>Nodosilineaceae</taxon>
        <taxon>Almyronema</taxon>
        <taxon>Almyronema epifaneia</taxon>
    </lineage>
</organism>
<reference evidence="9 10" key="1">
    <citation type="submission" date="2024-10" db="EMBL/GenBank/DDBJ databases">
        <authorList>
            <person name="Ratan Roy A."/>
            <person name="Morales Sandoval P.H."/>
            <person name="De Los Santos Villalobos S."/>
            <person name="Chakraborty S."/>
            <person name="Mukherjee J."/>
        </authorList>
    </citation>
    <scope>NUCLEOTIDE SEQUENCE [LARGE SCALE GENOMIC DNA]</scope>
    <source>
        <strain evidence="9 10">S1</strain>
    </source>
</reference>
<dbReference type="Proteomes" id="UP001600165">
    <property type="component" value="Unassembled WGS sequence"/>
</dbReference>